<comment type="subcellular location">
    <subcellularLocation>
        <location evidence="1 14">Cell outer membrane</location>
        <topology evidence="1 14">Multi-pass membrane protein</topology>
    </subcellularLocation>
</comment>
<dbReference type="PROSITE" id="PS01156">
    <property type="entry name" value="TONB_DEPENDENT_REC_2"/>
    <property type="match status" value="1"/>
</dbReference>
<dbReference type="CDD" id="cd01347">
    <property type="entry name" value="ligand_gated_channel"/>
    <property type="match status" value="1"/>
</dbReference>
<keyword evidence="6 14" id="KW-0812">Transmembrane</keyword>
<keyword evidence="13 14" id="KW-0998">Cell outer membrane</keyword>
<evidence type="ECO:0000256" key="6">
    <source>
        <dbReference type="ARBA" id="ARBA00022692"/>
    </source>
</evidence>
<dbReference type="HOGENOM" id="CLU_008287_9_4_6"/>
<protein>
    <submittedName>
        <fullName evidence="19">TonB-dependent siderophore receptor</fullName>
    </submittedName>
</protein>
<reference evidence="20" key="1">
    <citation type="journal article" date="2010" name="Mol. Biosyst.">
        <title>Complete genome sequence and comparative analysis of Shewanella violacea, a psychrophilic and piezophilic bacterium from deep sea floor sediments.</title>
        <authorList>
            <person name="Aono E."/>
            <person name="Baba T."/>
            <person name="Ara T."/>
            <person name="Nishi T."/>
            <person name="Nakamichi T."/>
            <person name="Inamoto E."/>
            <person name="Toyonaga H."/>
            <person name="Hasegawa M."/>
            <person name="Takai Y."/>
            <person name="Okumura Y."/>
            <person name="Baba M."/>
            <person name="Tomita M."/>
            <person name="Kato C."/>
            <person name="Oshima T."/>
            <person name="Nakasone K."/>
            <person name="Mori H."/>
        </authorList>
    </citation>
    <scope>NUCLEOTIDE SEQUENCE [LARGE SCALE GENOMIC DNA]</scope>
    <source>
        <strain evidence="20">JCM 10179 / CIP 106290 / LMG 19151 / DSS12</strain>
    </source>
</reference>
<keyword evidence="7" id="KW-0732">Signal</keyword>
<evidence type="ECO:0000256" key="4">
    <source>
        <dbReference type="ARBA" id="ARBA00022452"/>
    </source>
</evidence>
<dbReference type="Pfam" id="PF07715">
    <property type="entry name" value="Plug"/>
    <property type="match status" value="1"/>
</dbReference>
<dbReference type="PROSITE" id="PS52016">
    <property type="entry name" value="TONB_DEPENDENT_REC_3"/>
    <property type="match status" value="1"/>
</dbReference>
<evidence type="ECO:0000256" key="11">
    <source>
        <dbReference type="ARBA" id="ARBA00023136"/>
    </source>
</evidence>
<keyword evidence="8" id="KW-0408">Iron</keyword>
<dbReference type="InterPro" id="IPR010917">
    <property type="entry name" value="TonB_rcpt_CS"/>
</dbReference>
<evidence type="ECO:0000256" key="13">
    <source>
        <dbReference type="ARBA" id="ARBA00023237"/>
    </source>
</evidence>
<keyword evidence="12 19" id="KW-0675">Receptor</keyword>
<dbReference type="GO" id="GO:0009279">
    <property type="term" value="C:cell outer membrane"/>
    <property type="evidence" value="ECO:0007669"/>
    <property type="project" value="UniProtKB-SubCell"/>
</dbReference>
<keyword evidence="10 16" id="KW-0798">TonB box</keyword>
<sequence length="710" mass="79736">MENKTFKLSLIIAAIYPHLSYAADSIEVNDTAAMEVIEVHAYRSNYQNEETTSASKMALSQLETPRAILTIDKKLIEDQQATSLSTVLKNASSTQSIMESDGHEAFSIRGFELSTNEGYLRDGEQKYSLIQEPVEMYESVEVLTGPAGLLYGQSAPGGLINMITKKPMYQNHVSMTQDIGADNFYRSVLDVTGPLTDKIRARVIASKQSQDSWRHYKDGNSPTTTRNLFAVMIDADLSDDTMISLRFDDKEQNGFNDSGAIFDEKGNLLVNKDVIWDQPWSVNNKDETSYGLKLVHFFDSDWKFSASAHHLDMKNDAQTGSPKAESIQSDGSYMISAGNRHNSYNVNTASFDLTGEFETGNIQHRLLVGSNLVDHSYKRRSSYGAIVEANINPNTGIPGIPTDYPSPESSNQYDRETYGIYTQDLITFNDQWEILVGARYDIYVKHKSKEDAELGKGEDRTYTNVLPNLSIMYHPTDNTTIYTTYSESFQPKDPVDSITDANDGMERDPEMGLLYEVGFKYKMSEALLTTSIFQIKKENISITTKPYVDPDDSSIDRITQQQGSEIHNGIDINLTGRIHPLVTLSAGAAYIDAKYEDQPEKIGVHPTDIPHFKANAWVNYALTNKLDLNLGVYYTGDSYGDNKNEEDKNEAYTLLDFGAIYRMNVSEDHDVKLQFKINNILDEDYVTGGDYSGKEFGRGRNYILTGTYQF</sequence>
<dbReference type="Pfam" id="PF00593">
    <property type="entry name" value="TonB_dep_Rec_b-barrel"/>
    <property type="match status" value="1"/>
</dbReference>
<organism evidence="19 20">
    <name type="scientific">Shewanella violacea (strain JCM 10179 / CIP 106290 / LMG 19151 / DSS12)</name>
    <dbReference type="NCBI Taxonomy" id="637905"/>
    <lineage>
        <taxon>Bacteria</taxon>
        <taxon>Pseudomonadati</taxon>
        <taxon>Pseudomonadota</taxon>
        <taxon>Gammaproteobacteria</taxon>
        <taxon>Alteromonadales</taxon>
        <taxon>Shewanellaceae</taxon>
        <taxon>Shewanella</taxon>
    </lineage>
</organism>
<dbReference type="AlphaFoldDB" id="D4ZI69"/>
<dbReference type="OrthoDB" id="127311at2"/>
<proteinExistence type="inferred from homology"/>
<evidence type="ECO:0000256" key="7">
    <source>
        <dbReference type="ARBA" id="ARBA00022729"/>
    </source>
</evidence>
<keyword evidence="5" id="KW-0410">Iron transport</keyword>
<dbReference type="STRING" id="637905.SVI_1397"/>
<accession>D4ZI69</accession>
<dbReference type="InterPro" id="IPR036942">
    <property type="entry name" value="Beta-barrel_TonB_sf"/>
</dbReference>
<dbReference type="GO" id="GO:0038023">
    <property type="term" value="F:signaling receptor activity"/>
    <property type="evidence" value="ECO:0007669"/>
    <property type="project" value="InterPro"/>
</dbReference>
<dbReference type="InterPro" id="IPR012910">
    <property type="entry name" value="Plug_dom"/>
</dbReference>
<dbReference type="InterPro" id="IPR037066">
    <property type="entry name" value="Plug_dom_sf"/>
</dbReference>
<dbReference type="KEGG" id="svo:SVI_1397"/>
<evidence type="ECO:0000313" key="20">
    <source>
        <dbReference type="Proteomes" id="UP000002350"/>
    </source>
</evidence>
<dbReference type="InterPro" id="IPR000531">
    <property type="entry name" value="Beta-barrel_TonB"/>
</dbReference>
<evidence type="ECO:0000256" key="5">
    <source>
        <dbReference type="ARBA" id="ARBA00022496"/>
    </source>
</evidence>
<evidence type="ECO:0000256" key="16">
    <source>
        <dbReference type="RuleBase" id="RU003357"/>
    </source>
</evidence>
<keyword evidence="4 14" id="KW-1134">Transmembrane beta strand</keyword>
<evidence type="ECO:0000256" key="8">
    <source>
        <dbReference type="ARBA" id="ARBA00023004"/>
    </source>
</evidence>
<dbReference type="PANTHER" id="PTHR32552">
    <property type="entry name" value="FERRICHROME IRON RECEPTOR-RELATED"/>
    <property type="match status" value="1"/>
</dbReference>
<keyword evidence="11 14" id="KW-0472">Membrane</keyword>
<evidence type="ECO:0000259" key="17">
    <source>
        <dbReference type="Pfam" id="PF00593"/>
    </source>
</evidence>
<dbReference type="Gene3D" id="2.170.130.10">
    <property type="entry name" value="TonB-dependent receptor, plug domain"/>
    <property type="match status" value="1"/>
</dbReference>
<keyword evidence="20" id="KW-1185">Reference proteome</keyword>
<dbReference type="RefSeq" id="WP_013050678.1">
    <property type="nucleotide sequence ID" value="NC_014012.1"/>
</dbReference>
<dbReference type="NCBIfam" id="TIGR01783">
    <property type="entry name" value="TonB-siderophor"/>
    <property type="match status" value="1"/>
</dbReference>
<evidence type="ECO:0000313" key="19">
    <source>
        <dbReference type="EMBL" id="BAJ01368.1"/>
    </source>
</evidence>
<dbReference type="EMBL" id="AP011177">
    <property type="protein sequence ID" value="BAJ01368.1"/>
    <property type="molecule type" value="Genomic_DNA"/>
</dbReference>
<dbReference type="Gene3D" id="2.40.170.20">
    <property type="entry name" value="TonB-dependent receptor, beta-barrel domain"/>
    <property type="match status" value="1"/>
</dbReference>
<evidence type="ECO:0000256" key="15">
    <source>
        <dbReference type="PROSITE-ProRule" id="PRU10144"/>
    </source>
</evidence>
<dbReference type="GO" id="GO:0015891">
    <property type="term" value="P:siderophore transport"/>
    <property type="evidence" value="ECO:0007669"/>
    <property type="project" value="InterPro"/>
</dbReference>
<evidence type="ECO:0000256" key="10">
    <source>
        <dbReference type="ARBA" id="ARBA00023077"/>
    </source>
</evidence>
<dbReference type="PANTHER" id="PTHR32552:SF68">
    <property type="entry name" value="FERRICHROME OUTER MEMBRANE TRANSPORTER_PHAGE RECEPTOR"/>
    <property type="match status" value="1"/>
</dbReference>
<gene>
    <name evidence="19" type="ordered locus">SVI_1397</name>
</gene>
<keyword evidence="9" id="KW-0406">Ion transport</keyword>
<evidence type="ECO:0000256" key="3">
    <source>
        <dbReference type="ARBA" id="ARBA00022448"/>
    </source>
</evidence>
<dbReference type="InterPro" id="IPR039426">
    <property type="entry name" value="TonB-dep_rcpt-like"/>
</dbReference>
<keyword evidence="3 14" id="KW-0813">Transport</keyword>
<comment type="similarity">
    <text evidence="2 14 16">Belongs to the TonB-dependent receptor family.</text>
</comment>
<evidence type="ECO:0000256" key="1">
    <source>
        <dbReference type="ARBA" id="ARBA00004571"/>
    </source>
</evidence>
<feature type="domain" description="TonB-dependent receptor plug" evidence="18">
    <location>
        <begin position="61"/>
        <end position="158"/>
    </location>
</feature>
<evidence type="ECO:0000256" key="9">
    <source>
        <dbReference type="ARBA" id="ARBA00023065"/>
    </source>
</evidence>
<feature type="short sequence motif" description="TonB C-terminal box" evidence="15">
    <location>
        <begin position="693"/>
        <end position="710"/>
    </location>
</feature>
<dbReference type="Proteomes" id="UP000002350">
    <property type="component" value="Chromosome"/>
</dbReference>
<dbReference type="InterPro" id="IPR010105">
    <property type="entry name" value="TonB_sidphr_rcpt"/>
</dbReference>
<evidence type="ECO:0000256" key="2">
    <source>
        <dbReference type="ARBA" id="ARBA00009810"/>
    </source>
</evidence>
<name>D4ZI69_SHEVD</name>
<dbReference type="SUPFAM" id="SSF56935">
    <property type="entry name" value="Porins"/>
    <property type="match status" value="1"/>
</dbReference>
<evidence type="ECO:0000256" key="12">
    <source>
        <dbReference type="ARBA" id="ARBA00023170"/>
    </source>
</evidence>
<dbReference type="GO" id="GO:0015344">
    <property type="term" value="F:siderophore uptake transmembrane transporter activity"/>
    <property type="evidence" value="ECO:0007669"/>
    <property type="project" value="TreeGrafter"/>
</dbReference>
<dbReference type="eggNOG" id="COG4773">
    <property type="taxonomic scope" value="Bacteria"/>
</dbReference>
<evidence type="ECO:0000256" key="14">
    <source>
        <dbReference type="PROSITE-ProRule" id="PRU01360"/>
    </source>
</evidence>
<feature type="domain" description="TonB-dependent receptor-like beta-barrel" evidence="17">
    <location>
        <begin position="238"/>
        <end position="680"/>
    </location>
</feature>
<evidence type="ECO:0000259" key="18">
    <source>
        <dbReference type="Pfam" id="PF07715"/>
    </source>
</evidence>